<dbReference type="Ensembl" id="ENSFHET00000018493.1">
    <property type="protein sequence ID" value="ENSFHEP00000011489.1"/>
    <property type="gene ID" value="ENSFHEG00000012928.1"/>
</dbReference>
<evidence type="ECO:0000259" key="3">
    <source>
        <dbReference type="PROSITE" id="PS51135"/>
    </source>
</evidence>
<proteinExistence type="predicted"/>
<dbReference type="PANTHER" id="PTHR12306:SF8">
    <property type="entry name" value="LIPID TRANSFERASE CIDEA"/>
    <property type="match status" value="1"/>
</dbReference>
<dbReference type="GO" id="GO:0042981">
    <property type="term" value="P:regulation of apoptotic process"/>
    <property type="evidence" value="ECO:0007669"/>
    <property type="project" value="TreeGrafter"/>
</dbReference>
<evidence type="ECO:0000256" key="1">
    <source>
        <dbReference type="ARBA" id="ARBA00022703"/>
    </source>
</evidence>
<dbReference type="Pfam" id="PF02017">
    <property type="entry name" value="CIDE-N"/>
    <property type="match status" value="1"/>
</dbReference>
<dbReference type="GO" id="GO:0006915">
    <property type="term" value="P:apoptotic process"/>
    <property type="evidence" value="ECO:0007669"/>
    <property type="project" value="UniProtKB-UniRule"/>
</dbReference>
<dbReference type="Gene3D" id="3.10.20.10">
    <property type="match status" value="1"/>
</dbReference>
<dbReference type="PROSITE" id="PS51135">
    <property type="entry name" value="CIDE_N"/>
    <property type="match status" value="1"/>
</dbReference>
<name>A0A3Q2PF22_FUNHE</name>
<keyword evidence="5" id="KW-1185">Reference proteome</keyword>
<feature type="domain" description="CIDE-N" evidence="3">
    <location>
        <begin position="19"/>
        <end position="106"/>
    </location>
</feature>
<organism evidence="4 5">
    <name type="scientific">Fundulus heteroclitus</name>
    <name type="common">Killifish</name>
    <name type="synonym">Mummichog</name>
    <dbReference type="NCBI Taxonomy" id="8078"/>
    <lineage>
        <taxon>Eukaryota</taxon>
        <taxon>Metazoa</taxon>
        <taxon>Chordata</taxon>
        <taxon>Craniata</taxon>
        <taxon>Vertebrata</taxon>
        <taxon>Euteleostomi</taxon>
        <taxon>Actinopterygii</taxon>
        <taxon>Neopterygii</taxon>
        <taxon>Teleostei</taxon>
        <taxon>Neoteleostei</taxon>
        <taxon>Acanthomorphata</taxon>
        <taxon>Ovalentaria</taxon>
        <taxon>Atherinomorphae</taxon>
        <taxon>Cyprinodontiformes</taxon>
        <taxon>Fundulidae</taxon>
        <taxon>Fundulus</taxon>
    </lineage>
</organism>
<dbReference type="PANTHER" id="PTHR12306">
    <property type="entry name" value="CELL DEATH ACTIVATOR CIDE"/>
    <property type="match status" value="1"/>
</dbReference>
<keyword evidence="1 2" id="KW-0053">Apoptosis</keyword>
<sequence length="136" mass="15280">MYSGMFRVLLNLSWMFKRKHYYFKSYNLGIKRAAPLRRSCASERHTHSPLLFHASQAASVFMMSCCSLLTLVLEEDGTVVDSEDFFQSLPSSTPLMVLDAGEMWSHSKVRTAACGPEPLKPNTSRWCSPGLQGAKL</sequence>
<evidence type="ECO:0000313" key="5">
    <source>
        <dbReference type="Proteomes" id="UP000265000"/>
    </source>
</evidence>
<dbReference type="SMART" id="SM00266">
    <property type="entry name" value="CAD"/>
    <property type="match status" value="1"/>
</dbReference>
<accession>A0A3Q2PF22</accession>
<dbReference type="SUPFAM" id="SSF54277">
    <property type="entry name" value="CAD &amp; PB1 domains"/>
    <property type="match status" value="1"/>
</dbReference>
<evidence type="ECO:0000256" key="2">
    <source>
        <dbReference type="PROSITE-ProRule" id="PRU00447"/>
    </source>
</evidence>
<dbReference type="InterPro" id="IPR003508">
    <property type="entry name" value="CIDE-N_dom"/>
</dbReference>
<dbReference type="Proteomes" id="UP000265000">
    <property type="component" value="Unplaced"/>
</dbReference>
<reference evidence="4" key="2">
    <citation type="submission" date="2025-09" db="UniProtKB">
        <authorList>
            <consortium name="Ensembl"/>
        </authorList>
    </citation>
    <scope>IDENTIFICATION</scope>
</reference>
<dbReference type="STRING" id="8078.ENSFHEP00000011489"/>
<evidence type="ECO:0000313" key="4">
    <source>
        <dbReference type="Ensembl" id="ENSFHEP00000011489.1"/>
    </source>
</evidence>
<reference evidence="4" key="1">
    <citation type="submission" date="2025-08" db="UniProtKB">
        <authorList>
            <consortium name="Ensembl"/>
        </authorList>
    </citation>
    <scope>IDENTIFICATION</scope>
</reference>
<protein>
    <recommendedName>
        <fullName evidence="3">CIDE-N domain-containing protein</fullName>
    </recommendedName>
</protein>
<dbReference type="AlphaFoldDB" id="A0A3Q2PF22"/>